<comment type="catalytic activity">
    <reaction evidence="8 9">
        <text>RNA(n) + a ribonucleoside 5'-triphosphate = RNA(n+1) + diphosphate</text>
        <dbReference type="Rhea" id="RHEA:21248"/>
        <dbReference type="Rhea" id="RHEA-COMP:14527"/>
        <dbReference type="Rhea" id="RHEA-COMP:17342"/>
        <dbReference type="ChEBI" id="CHEBI:33019"/>
        <dbReference type="ChEBI" id="CHEBI:61557"/>
        <dbReference type="ChEBI" id="CHEBI:140395"/>
        <dbReference type="EC" id="2.7.7.6"/>
    </reaction>
</comment>
<dbReference type="PANTHER" id="PTHR10102">
    <property type="entry name" value="DNA-DIRECTED RNA POLYMERASE, MITOCHONDRIAL"/>
    <property type="match status" value="1"/>
</dbReference>
<evidence type="ECO:0000256" key="6">
    <source>
        <dbReference type="ARBA" id="ARBA00022695"/>
    </source>
</evidence>
<name>G9FCM3_9LAMI</name>
<comment type="similarity">
    <text evidence="2 9">Belongs to the phage and mitochondrial RNA polymerase family.</text>
</comment>
<evidence type="ECO:0000256" key="8">
    <source>
        <dbReference type="ARBA" id="ARBA00048552"/>
    </source>
</evidence>
<dbReference type="GO" id="GO:0003677">
    <property type="term" value="F:DNA binding"/>
    <property type="evidence" value="ECO:0007669"/>
    <property type="project" value="InterPro"/>
</dbReference>
<evidence type="ECO:0000256" key="3">
    <source>
        <dbReference type="ARBA" id="ARBA00012418"/>
    </source>
</evidence>
<dbReference type="Gene3D" id="1.10.150.20">
    <property type="entry name" value="5' to 3' exonuclease, C-terminal subdomain"/>
    <property type="match status" value="1"/>
</dbReference>
<dbReference type="InterPro" id="IPR043502">
    <property type="entry name" value="DNA/RNA_pol_sf"/>
</dbReference>
<dbReference type="GeneID" id="11542621"/>
<dbReference type="InterPro" id="IPR046950">
    <property type="entry name" value="DNA-dir_Rpol_C_phage-type"/>
</dbReference>
<evidence type="ECO:0000256" key="2">
    <source>
        <dbReference type="ARBA" id="ARBA00009493"/>
    </source>
</evidence>
<feature type="domain" description="DNA-directed RNA polymerase C-terminal" evidence="10">
    <location>
        <begin position="150"/>
        <end position="470"/>
    </location>
</feature>
<gene>
    <name evidence="11" type="primary">orf2</name>
</gene>
<evidence type="ECO:0000256" key="1">
    <source>
        <dbReference type="ARBA" id="ARBA00004026"/>
    </source>
</evidence>
<dbReference type="PROSITE" id="PS00900">
    <property type="entry name" value="RNA_POL_PHAGE_1"/>
    <property type="match status" value="1"/>
</dbReference>
<accession>G9FCM3</accession>
<proteinExistence type="inferred from homology"/>
<evidence type="ECO:0000259" key="10">
    <source>
        <dbReference type="Pfam" id="PF00940"/>
    </source>
</evidence>
<dbReference type="AlphaFoldDB" id="G9FCM3"/>
<protein>
    <recommendedName>
        <fullName evidence="3 9">DNA-directed RNA polymerase</fullName>
        <ecNumber evidence="3 9">2.7.7.6</ecNumber>
    </recommendedName>
</protein>
<evidence type="ECO:0000313" key="11">
    <source>
        <dbReference type="EMBL" id="AEK53323.1"/>
    </source>
</evidence>
<dbReference type="SUPFAM" id="SSF56672">
    <property type="entry name" value="DNA/RNA polymerases"/>
    <property type="match status" value="1"/>
</dbReference>
<dbReference type="EC" id="2.7.7.6" evidence="3 9"/>
<keyword evidence="11" id="KW-0496">Mitochondrion</keyword>
<keyword evidence="7 9" id="KW-0804">Transcription</keyword>
<evidence type="ECO:0000256" key="5">
    <source>
        <dbReference type="ARBA" id="ARBA00022679"/>
    </source>
</evidence>
<dbReference type="GO" id="GO:0034245">
    <property type="term" value="C:mitochondrial DNA-directed RNA polymerase complex"/>
    <property type="evidence" value="ECO:0007669"/>
    <property type="project" value="TreeGrafter"/>
</dbReference>
<dbReference type="PROSITE" id="PS00489">
    <property type="entry name" value="RNA_POL_PHAGE_2"/>
    <property type="match status" value="1"/>
</dbReference>
<dbReference type="GO" id="GO:0006390">
    <property type="term" value="P:mitochondrial transcription"/>
    <property type="evidence" value="ECO:0007669"/>
    <property type="project" value="TreeGrafter"/>
</dbReference>
<evidence type="ECO:0000256" key="9">
    <source>
        <dbReference type="RuleBase" id="RU003805"/>
    </source>
</evidence>
<keyword evidence="5 9" id="KW-0808">Transferase</keyword>
<evidence type="ECO:0000256" key="7">
    <source>
        <dbReference type="ARBA" id="ARBA00023163"/>
    </source>
</evidence>
<dbReference type="PANTHER" id="PTHR10102:SF8">
    <property type="entry name" value="DNA-DIRECTED RNA POLYMERASE-RELATED"/>
    <property type="match status" value="1"/>
</dbReference>
<keyword evidence="4 9" id="KW-0240">DNA-directed RNA polymerase</keyword>
<dbReference type="GO" id="GO:0003899">
    <property type="term" value="F:DNA-directed RNA polymerase activity"/>
    <property type="evidence" value="ECO:0007669"/>
    <property type="project" value="UniProtKB-EC"/>
</dbReference>
<evidence type="ECO:0000256" key="4">
    <source>
        <dbReference type="ARBA" id="ARBA00022478"/>
    </source>
</evidence>
<dbReference type="RefSeq" id="YP_005090412.1">
    <property type="nucleotide sequence ID" value="NC_016741.1"/>
</dbReference>
<sequence>MNKLQSQPFQINSKWLNYIKENNDSLVESCLLFPEFLSKINIVKVTLLLREFYMNNADIKPYASFNELRQIVYKHIQTSRNERMIIKLADAYDGYQFYLPAFLDFRGRIYRSGILHFHERDLARSMIMFADQSDNNFNYNIAYYNICIATSFLYKSSISEKEAINWFLNIMDDINSNKNPDDYLFKKASEAKRSFQFLANMLILKDIKSISEIQNYNLFILNTPLTQDASASAYQIMSYFLLDESMAMRTNLIPHPCHNEIQDVYSYMLEELKEFINSELQDNNLSKTINGILTRKIAKGIFMPMIYGKTLMSTACDLKRDLSSFITNKECFELASICFKFWKTKYSHMECLIRLIRHIGWIVSASDRIVNYNAKNLITVQNYTKIEPINIWIYDKMNKKRRRVTLRVSSDKKDTRKTETSTFVNFIHQKDANIAMNVVESLMKNYNDCPIYTVHDNFITTAKYNKRLSEFYSYAIKSMGNPLVIINSFIWKNVILPPILAGKAEVTNKPDWDSWVFTREALFYYLIANIPDNLSYQMKKTWNERISGVISSYENYILCGNTFIGHERKWNEFKGKVRCQYCVHY</sequence>
<reference evidence="11" key="1">
    <citation type="journal article" date="2011" name="Plant Methods">
        <title>An efficient procedure for plant organellar genome assembly, based on whole genome data from the 454 GS FLX sequencing platform.</title>
        <authorList>
            <person name="Zhang T."/>
            <person name="Zhang X."/>
            <person name="Hu S."/>
            <person name="Yu J."/>
        </authorList>
    </citation>
    <scope>NUCLEOTIDE SEQUENCE</scope>
</reference>
<comment type="function">
    <text evidence="1 9">DNA-dependent RNA polymerase catalyzes the transcription of DNA into RNA using the four ribonucleoside triphosphates as substrates.</text>
</comment>
<geneLocation type="mitochondrion" evidence="11"/>
<dbReference type="EMBL" id="JN107812">
    <property type="protein sequence ID" value="AEK53323.1"/>
    <property type="molecule type" value="Genomic_DNA"/>
</dbReference>
<keyword evidence="6 9" id="KW-0548">Nucleotidyltransferase</keyword>
<dbReference type="InterPro" id="IPR002092">
    <property type="entry name" value="DNA-dir_Rpol_phage-type"/>
</dbReference>
<organism evidence="11">
    <name type="scientific">Dorcoceras hygrometricum</name>
    <dbReference type="NCBI Taxonomy" id="472368"/>
    <lineage>
        <taxon>Eukaryota</taxon>
        <taxon>Viridiplantae</taxon>
        <taxon>Streptophyta</taxon>
        <taxon>Embryophyta</taxon>
        <taxon>Tracheophyta</taxon>
        <taxon>Spermatophyta</taxon>
        <taxon>Magnoliopsida</taxon>
        <taxon>eudicotyledons</taxon>
        <taxon>Gunneridae</taxon>
        <taxon>Pentapetalae</taxon>
        <taxon>asterids</taxon>
        <taxon>lamiids</taxon>
        <taxon>Lamiales</taxon>
        <taxon>Gesneriaceae</taxon>
        <taxon>Didymocarpoideae</taxon>
        <taxon>Trichosporeae</taxon>
        <taxon>Loxocarpinae</taxon>
        <taxon>Dorcoceras</taxon>
    </lineage>
</organism>
<dbReference type="Pfam" id="PF00940">
    <property type="entry name" value="RNA_pol"/>
    <property type="match status" value="1"/>
</dbReference>